<evidence type="ECO:0000256" key="20">
    <source>
        <dbReference type="PIRSR" id="PIRSR634016-1"/>
    </source>
</evidence>
<dbReference type="OrthoDB" id="510539at2759"/>
<dbReference type="EMBL" id="GDIQ01045504">
    <property type="protein sequence ID" value="JAN49233.1"/>
    <property type="molecule type" value="Transcribed_RNA"/>
</dbReference>
<keyword evidence="13" id="KW-0378">Hydrolase</keyword>
<dbReference type="GO" id="GO:0043171">
    <property type="term" value="P:peptide catabolic process"/>
    <property type="evidence" value="ECO:0007669"/>
    <property type="project" value="TreeGrafter"/>
</dbReference>
<dbReference type="GO" id="GO:0005886">
    <property type="term" value="C:plasma membrane"/>
    <property type="evidence" value="ECO:0007669"/>
    <property type="project" value="UniProtKB-SubCell"/>
</dbReference>
<dbReference type="Pfam" id="PF11838">
    <property type="entry name" value="ERAP1_C"/>
    <property type="match status" value="1"/>
</dbReference>
<evidence type="ECO:0000256" key="4">
    <source>
        <dbReference type="ARBA" id="ARBA00010136"/>
    </source>
</evidence>
<dbReference type="Pfam" id="PF01433">
    <property type="entry name" value="Peptidase_M1"/>
    <property type="match status" value="1"/>
</dbReference>
<feature type="chain" id="PRO_5007420673" description="Aminopeptidase N" evidence="24">
    <location>
        <begin position="20"/>
        <end position="1007"/>
    </location>
</feature>
<evidence type="ECO:0000256" key="17">
    <source>
        <dbReference type="ARBA" id="ARBA00023136"/>
    </source>
</evidence>
<dbReference type="FunFam" id="1.10.390.10:FF:000016">
    <property type="entry name" value="Glutamyl aminopeptidase"/>
    <property type="match status" value="1"/>
</dbReference>
<evidence type="ECO:0000256" key="1">
    <source>
        <dbReference type="ARBA" id="ARBA00000098"/>
    </source>
</evidence>
<keyword evidence="14 21" id="KW-0862">Zinc</keyword>
<evidence type="ECO:0000256" key="5">
    <source>
        <dbReference type="ARBA" id="ARBA00012564"/>
    </source>
</evidence>
<dbReference type="PRINTS" id="PR00756">
    <property type="entry name" value="ALADIPTASE"/>
</dbReference>
<dbReference type="GO" id="GO:0006508">
    <property type="term" value="P:proteolysis"/>
    <property type="evidence" value="ECO:0007669"/>
    <property type="project" value="UniProtKB-KW"/>
</dbReference>
<dbReference type="InterPro" id="IPR001930">
    <property type="entry name" value="Peptidase_M1"/>
</dbReference>
<dbReference type="AlphaFoldDB" id="A0A0N8DW46"/>
<evidence type="ECO:0000256" key="18">
    <source>
        <dbReference type="ARBA" id="ARBA00023157"/>
    </source>
</evidence>
<dbReference type="CDD" id="cd09601">
    <property type="entry name" value="M1_APN-Q_like"/>
    <property type="match status" value="1"/>
</dbReference>
<dbReference type="InterPro" id="IPR050344">
    <property type="entry name" value="Peptidase_M1_aminopeptidases"/>
</dbReference>
<evidence type="ECO:0000256" key="21">
    <source>
        <dbReference type="PIRSR" id="PIRSR634016-3"/>
    </source>
</evidence>
<evidence type="ECO:0000259" key="27">
    <source>
        <dbReference type="Pfam" id="PF17900"/>
    </source>
</evidence>
<dbReference type="EMBL" id="GDIQ01086100">
    <property type="protein sequence ID" value="JAN08637.1"/>
    <property type="molecule type" value="Transcribed_RNA"/>
</dbReference>
<dbReference type="Gene3D" id="1.10.390.10">
    <property type="entry name" value="Neutral Protease Domain 2"/>
    <property type="match status" value="1"/>
</dbReference>
<evidence type="ECO:0000259" key="25">
    <source>
        <dbReference type="Pfam" id="PF01433"/>
    </source>
</evidence>
<keyword evidence="18" id="KW-1015">Disulfide bond</keyword>
<dbReference type="FunFam" id="2.60.40.1730:FF:000022">
    <property type="entry name" value="Aminopeptidase"/>
    <property type="match status" value="1"/>
</dbReference>
<name>A0A0N8DW46_9CRUS</name>
<evidence type="ECO:0000256" key="22">
    <source>
        <dbReference type="PIRSR" id="PIRSR634016-4"/>
    </source>
</evidence>
<dbReference type="Gene3D" id="2.60.40.1730">
    <property type="entry name" value="tricorn interacting facor f3 domain"/>
    <property type="match status" value="1"/>
</dbReference>
<feature type="domain" description="Aminopeptidase N-like N-terminal" evidence="27">
    <location>
        <begin position="100"/>
        <end position="291"/>
    </location>
</feature>
<evidence type="ECO:0000256" key="6">
    <source>
        <dbReference type="ARBA" id="ARBA00015611"/>
    </source>
</evidence>
<comment type="cofactor">
    <cofactor evidence="21">
        <name>Zn(2+)</name>
        <dbReference type="ChEBI" id="CHEBI:29105"/>
    </cofactor>
    <text evidence="21">Binds 1 zinc ion per subunit.</text>
</comment>
<dbReference type="InterPro" id="IPR027268">
    <property type="entry name" value="Peptidase_M4/M1_CTD_sf"/>
</dbReference>
<dbReference type="FunFam" id="2.60.40.1910:FF:000008">
    <property type="entry name" value="Aminopeptidase"/>
    <property type="match status" value="1"/>
</dbReference>
<dbReference type="InterPro" id="IPR045357">
    <property type="entry name" value="Aminopeptidase_N-like_N"/>
</dbReference>
<dbReference type="InterPro" id="IPR034016">
    <property type="entry name" value="M1_APN-typ"/>
</dbReference>
<keyword evidence="7" id="KW-1003">Cell membrane</keyword>
<dbReference type="Gene3D" id="1.25.50.20">
    <property type="match status" value="1"/>
</dbReference>
<keyword evidence="15 23" id="KW-1133">Transmembrane helix</keyword>
<keyword evidence="11 21" id="KW-0479">Metal-binding</keyword>
<keyword evidence="12 24" id="KW-0732">Signal</keyword>
<dbReference type="GO" id="GO:0016285">
    <property type="term" value="F:alanyl aminopeptidase activity"/>
    <property type="evidence" value="ECO:0007669"/>
    <property type="project" value="UniProtKB-EC"/>
</dbReference>
<organism evidence="28">
    <name type="scientific">Daphnia magna</name>
    <dbReference type="NCBI Taxonomy" id="35525"/>
    <lineage>
        <taxon>Eukaryota</taxon>
        <taxon>Metazoa</taxon>
        <taxon>Ecdysozoa</taxon>
        <taxon>Arthropoda</taxon>
        <taxon>Crustacea</taxon>
        <taxon>Branchiopoda</taxon>
        <taxon>Diplostraca</taxon>
        <taxon>Cladocera</taxon>
        <taxon>Anomopoda</taxon>
        <taxon>Daphniidae</taxon>
        <taxon>Daphnia</taxon>
    </lineage>
</organism>
<comment type="subcellular location">
    <subcellularLocation>
        <location evidence="3">Cell membrane</location>
        <topology evidence="3">Lipid-anchor</topology>
        <topology evidence="3">GPI-anchor</topology>
    </subcellularLocation>
    <subcellularLocation>
        <location evidence="2">Membrane</location>
        <topology evidence="2">Single-pass membrane protein</topology>
    </subcellularLocation>
</comment>
<feature type="signal peptide" evidence="24">
    <location>
        <begin position="1"/>
        <end position="19"/>
    </location>
</feature>
<protein>
    <recommendedName>
        <fullName evidence="6">Aminopeptidase N</fullName>
        <ecNumber evidence="5">3.4.11.2</ecNumber>
    </recommendedName>
</protein>
<dbReference type="InterPro" id="IPR042097">
    <property type="entry name" value="Aminopeptidase_N-like_N_sf"/>
</dbReference>
<evidence type="ECO:0000256" key="14">
    <source>
        <dbReference type="ARBA" id="ARBA00022833"/>
    </source>
</evidence>
<sequence>MRLALMLMLALACLLQVETSSLPKWQASADDYPSTLELSEDGLSLMEPAIVPEPKDGGRWWYTPSRKAHFHSAKSKSRLMQKMMSNKVNEDLRLPGDVLPSTYSIRLLPFIEEGNFTTDGHIDIFVDCIRDTNSISMNAAEITFKLLSVTVLDLTTNSPLAMVGFVDEQDTREIVTIKTAGQLIAGRRYKISMDFTSILNDELRGFYRSSYMENGVKKWLAVTQMEAPDARRAFPCFDEPNMKATFSITLGRKTTMKTASNMNILSTNDIDGMPGYVWDYYATSVTMSSYLVAFLVSEFEAVPTTTTHRVPFRLWVKPQSTHLAEYSLSVAPELQEFFERYFKIDYPLPKQDLAAIPDFSAGAMENWGLVTYRESALLIDVPRESRGRRQSVADINAHELAHQWFGNLVTTDWWSTIWLNEGFATYLEFPSMDAVEPDFRFSDQFVVIELHYVFGVDALETSRPINLPVTTNDEINNMFDAISYDKGSCIIRMAADFIGSETFTRGLTRYLNARAYKNAVEDDLWLALQQQSDEEAVGLPATVKEIMDTWTLQMGFPLINVTRDYNTGGAVVSQERFLLRKDPSSTDTHVYRWWVPLTYTNGGSLVRQTQWLSKDQATKTLSNLGATDKWVIFNYDQQNVYRVAYDMENYRLIAEQLMVDHTRILDNNRAQILDDTFVLASVHLVPYKSALDISLYLKYEKEYVPWNAVLSELNYIDSMLYNQPQFSHWTVHLTDLVTPYYNHHGFQESTLDAHLTVFGRSDAMSWACRLMIADCVDNSKAKYAQQMASPDNTTILSPNQKSTILRTGVENGGQAEWDFAYNQYTSKFDTSYLVAVARSRDTSRLNTLLERMIDSQSGIRLSDVNTLFNNVASNPVGNPVATDFLVNRWTDIEQSWLGTNYFINFFRYVCNRQNTQAQLDRLLQLRTDHLNILGNSNTVQQGIDVVVENIKWMELHQEEIGNWLSASVPTTTTTTPSPPLPDGSQRVYQMNALLILVFTFLGMFIMH</sequence>
<evidence type="ECO:0000256" key="12">
    <source>
        <dbReference type="ARBA" id="ARBA00022729"/>
    </source>
</evidence>
<evidence type="ECO:0000256" key="19">
    <source>
        <dbReference type="ARBA" id="ARBA00023180"/>
    </source>
</evidence>
<dbReference type="EC" id="3.4.11.2" evidence="5"/>
<feature type="binding site" evidence="21">
    <location>
        <position position="402"/>
    </location>
    <ligand>
        <name>Zn(2+)</name>
        <dbReference type="ChEBI" id="CHEBI:29105"/>
        <note>catalytic</note>
    </ligand>
</feature>
<keyword evidence="10 23" id="KW-0812">Transmembrane</keyword>
<keyword evidence="8" id="KW-0336">GPI-anchor</keyword>
<feature type="site" description="Transition state stabilizer" evidence="22">
    <location>
        <position position="484"/>
    </location>
</feature>
<evidence type="ECO:0000256" key="10">
    <source>
        <dbReference type="ARBA" id="ARBA00022692"/>
    </source>
</evidence>
<comment type="catalytic activity">
    <reaction evidence="1">
        <text>Release of an N-terminal amino acid, Xaa-|-Yaa- from a peptide, amide or arylamide. Xaa is preferably Ala, but may be most amino acids including Pro (slow action). When a terminal hydrophobic residue is followed by a prolyl residue, the two may be released as an intact Xaa-Pro dipeptide.</text>
        <dbReference type="EC" id="3.4.11.2"/>
    </reaction>
</comment>
<evidence type="ECO:0000256" key="13">
    <source>
        <dbReference type="ARBA" id="ARBA00022801"/>
    </source>
</evidence>
<evidence type="ECO:0000256" key="7">
    <source>
        <dbReference type="ARBA" id="ARBA00022475"/>
    </source>
</evidence>
<feature type="active site" description="Proton acceptor" evidence="20">
    <location>
        <position position="399"/>
    </location>
</feature>
<dbReference type="FunFam" id="1.25.50.20:FF:000001">
    <property type="entry name" value="Aminopeptidase"/>
    <property type="match status" value="1"/>
</dbReference>
<evidence type="ECO:0000256" key="9">
    <source>
        <dbReference type="ARBA" id="ARBA00022670"/>
    </source>
</evidence>
<dbReference type="Gene3D" id="2.60.40.1910">
    <property type="match status" value="1"/>
</dbReference>
<accession>A0A0N8DW46</accession>
<dbReference type="Pfam" id="PF17900">
    <property type="entry name" value="Peptidase_M1_N"/>
    <property type="match status" value="1"/>
</dbReference>
<keyword evidence="8" id="KW-0449">Lipoprotein</keyword>
<keyword evidence="9 28" id="KW-0645">Protease</keyword>
<keyword evidence="16 28" id="KW-0482">Metalloprotease</keyword>
<dbReference type="InterPro" id="IPR024571">
    <property type="entry name" value="ERAP1-like_C_dom"/>
</dbReference>
<evidence type="ECO:0000256" key="16">
    <source>
        <dbReference type="ARBA" id="ARBA00023049"/>
    </source>
</evidence>
<feature type="domain" description="ERAP1-like C-terminal" evidence="26">
    <location>
        <begin position="630"/>
        <end position="946"/>
    </location>
</feature>
<dbReference type="GO" id="GO:0070006">
    <property type="term" value="F:metalloaminopeptidase activity"/>
    <property type="evidence" value="ECO:0007669"/>
    <property type="project" value="TreeGrafter"/>
</dbReference>
<evidence type="ECO:0000256" key="15">
    <source>
        <dbReference type="ARBA" id="ARBA00022989"/>
    </source>
</evidence>
<evidence type="ECO:0000256" key="2">
    <source>
        <dbReference type="ARBA" id="ARBA00004167"/>
    </source>
</evidence>
<dbReference type="GO" id="GO:0098552">
    <property type="term" value="C:side of membrane"/>
    <property type="evidence" value="ECO:0007669"/>
    <property type="project" value="UniProtKB-KW"/>
</dbReference>
<feature type="binding site" evidence="21">
    <location>
        <position position="398"/>
    </location>
    <ligand>
        <name>Zn(2+)</name>
        <dbReference type="ChEBI" id="CHEBI:29105"/>
        <note>catalytic</note>
    </ligand>
</feature>
<dbReference type="SUPFAM" id="SSF55486">
    <property type="entry name" value="Metalloproteases ('zincins'), catalytic domain"/>
    <property type="match status" value="1"/>
</dbReference>
<evidence type="ECO:0000256" key="24">
    <source>
        <dbReference type="SAM" id="SignalP"/>
    </source>
</evidence>
<proteinExistence type="inferred from homology"/>
<dbReference type="PANTHER" id="PTHR11533">
    <property type="entry name" value="PROTEASE M1 ZINC METALLOPROTEASE"/>
    <property type="match status" value="1"/>
</dbReference>
<dbReference type="GO" id="GO:0005737">
    <property type="term" value="C:cytoplasm"/>
    <property type="evidence" value="ECO:0007669"/>
    <property type="project" value="TreeGrafter"/>
</dbReference>
<keyword evidence="19" id="KW-0325">Glycoprotein</keyword>
<feature type="domain" description="Peptidase M1 membrane alanine aminopeptidase" evidence="25">
    <location>
        <begin position="326"/>
        <end position="550"/>
    </location>
</feature>
<comment type="similarity">
    <text evidence="4">Belongs to the peptidase M1 family.</text>
</comment>
<dbReference type="GO" id="GO:0008270">
    <property type="term" value="F:zinc ion binding"/>
    <property type="evidence" value="ECO:0007669"/>
    <property type="project" value="InterPro"/>
</dbReference>
<feature type="transmembrane region" description="Helical" evidence="23">
    <location>
        <begin position="987"/>
        <end position="1006"/>
    </location>
</feature>
<evidence type="ECO:0000256" key="8">
    <source>
        <dbReference type="ARBA" id="ARBA00022622"/>
    </source>
</evidence>
<evidence type="ECO:0000259" key="26">
    <source>
        <dbReference type="Pfam" id="PF11838"/>
    </source>
</evidence>
<feature type="binding site" evidence="21">
    <location>
        <position position="421"/>
    </location>
    <ligand>
        <name>Zn(2+)</name>
        <dbReference type="ChEBI" id="CHEBI:29105"/>
        <note>catalytic</note>
    </ligand>
</feature>
<evidence type="ECO:0000256" key="23">
    <source>
        <dbReference type="SAM" id="Phobius"/>
    </source>
</evidence>
<reference evidence="28" key="1">
    <citation type="submission" date="2015-10" db="EMBL/GenBank/DDBJ databases">
        <title>EvidentialGene: Evidence-directed Construction of Complete mRNA Transcriptomes without Genomes.</title>
        <authorList>
            <person name="Gilbert D.G."/>
        </authorList>
    </citation>
    <scope>NUCLEOTIDE SEQUENCE</scope>
</reference>
<evidence type="ECO:0000256" key="11">
    <source>
        <dbReference type="ARBA" id="ARBA00022723"/>
    </source>
</evidence>
<dbReference type="PANTHER" id="PTHR11533:SF294">
    <property type="entry name" value="THYROTROPIN-RELEASING HORMONE-DEGRADING ECTOENZYME"/>
    <property type="match status" value="1"/>
</dbReference>
<evidence type="ECO:0000313" key="28">
    <source>
        <dbReference type="EMBL" id="JAN08637.1"/>
    </source>
</evidence>
<dbReference type="GO" id="GO:0005615">
    <property type="term" value="C:extracellular space"/>
    <property type="evidence" value="ECO:0007669"/>
    <property type="project" value="TreeGrafter"/>
</dbReference>
<evidence type="ECO:0000256" key="3">
    <source>
        <dbReference type="ARBA" id="ARBA00004609"/>
    </source>
</evidence>
<dbReference type="GO" id="GO:0042277">
    <property type="term" value="F:peptide binding"/>
    <property type="evidence" value="ECO:0007669"/>
    <property type="project" value="TreeGrafter"/>
</dbReference>
<dbReference type="SUPFAM" id="SSF63737">
    <property type="entry name" value="Leukotriene A4 hydrolase N-terminal domain"/>
    <property type="match status" value="1"/>
</dbReference>
<dbReference type="InterPro" id="IPR014782">
    <property type="entry name" value="Peptidase_M1_dom"/>
</dbReference>
<keyword evidence="17 23" id="KW-0472">Membrane</keyword>